<evidence type="ECO:0000256" key="5">
    <source>
        <dbReference type="PIRSR" id="PIRSR600183-50"/>
    </source>
</evidence>
<comment type="similarity">
    <text evidence="6">Belongs to the Orn/Lys/Arg decarboxylase class-II family.</text>
</comment>
<dbReference type="CDD" id="cd06828">
    <property type="entry name" value="PLPDE_III_DapDC"/>
    <property type="match status" value="1"/>
</dbReference>
<feature type="region of interest" description="Disordered" evidence="7">
    <location>
        <begin position="399"/>
        <end position="427"/>
    </location>
</feature>
<evidence type="ECO:0000256" key="6">
    <source>
        <dbReference type="RuleBase" id="RU003737"/>
    </source>
</evidence>
<organism evidence="10 11">
    <name type="scientific">Nitrospina gracilis (strain 3/211)</name>
    <dbReference type="NCBI Taxonomy" id="1266370"/>
    <lineage>
        <taxon>Bacteria</taxon>
        <taxon>Pseudomonadati</taxon>
        <taxon>Nitrospinota/Tectimicrobiota group</taxon>
        <taxon>Nitrospinota</taxon>
        <taxon>Nitrospinia</taxon>
        <taxon>Nitrospinales</taxon>
        <taxon>Nitrospinaceae</taxon>
        <taxon>Nitrospina</taxon>
    </lineage>
</organism>
<evidence type="ECO:0000256" key="1">
    <source>
        <dbReference type="ARBA" id="ARBA00001933"/>
    </source>
</evidence>
<keyword evidence="3 5" id="KW-0663">Pyridoxal phosphate</keyword>
<dbReference type="PRINTS" id="PR01181">
    <property type="entry name" value="DAPDCRBXLASE"/>
</dbReference>
<dbReference type="InParanoid" id="M1YZA8"/>
<dbReference type="InterPro" id="IPR009006">
    <property type="entry name" value="Ala_racemase/Decarboxylase_C"/>
</dbReference>
<dbReference type="PANTHER" id="PTHR43727:SF2">
    <property type="entry name" value="GROUP IV DECARBOXYLASE"/>
    <property type="match status" value="1"/>
</dbReference>
<name>M1YZA8_NITG3</name>
<evidence type="ECO:0000256" key="2">
    <source>
        <dbReference type="ARBA" id="ARBA00022793"/>
    </source>
</evidence>
<keyword evidence="11" id="KW-1185">Reference proteome</keyword>
<evidence type="ECO:0000256" key="7">
    <source>
        <dbReference type="SAM" id="MobiDB-lite"/>
    </source>
</evidence>
<evidence type="ECO:0000256" key="4">
    <source>
        <dbReference type="ARBA" id="ARBA00023239"/>
    </source>
</evidence>
<comment type="cofactor">
    <cofactor evidence="1 5">
        <name>pyridoxal 5'-phosphate</name>
        <dbReference type="ChEBI" id="CHEBI:597326"/>
    </cofactor>
</comment>
<dbReference type="PRINTS" id="PR01179">
    <property type="entry name" value="ODADCRBXLASE"/>
</dbReference>
<keyword evidence="4 10" id="KW-0456">Lyase</keyword>
<sequence length="427" mass="47593">MKIEDVDVRDIARHYGTPVYVYSLKTLRAAIAEIKTLAPVVRYAMKAESNRVILQEMKKQGIHIDAVSVLEVQRALRAGFDASEVCFTSDVFFHASDAEYCIENNVYTNCGTLGMLREYGETLKRLGKGSNKVSIRINPGEGSGHSKKTNTGGPYSKHGIWHQSLDEARAIAKEYGLIINGVHIHIGSGGDMEHLKRLTGKLVEFAKQFDDVEVINFGGGLPYQYREGQPEADVSAYKPILEERLAILEKHFGRKIRCEIEPGRRFVAGCGYLLGEVRALNHTLDENGKRLDYVLGNIGFCHLLRPMAYGSYHAIQFVGDKMGPEQDVIVAGPVCESGDVLTQENEEPVPRKLPLPNPGDIMVVGGAGAYGFVMSSNYNTQPLLPEVVVDGSKCILARRRQTPRRHPERRRRSVKSRSSKSLFWNMF</sequence>
<dbReference type="InterPro" id="IPR002986">
    <property type="entry name" value="DAP_deCOOHase_LysA"/>
</dbReference>
<dbReference type="PANTHER" id="PTHR43727">
    <property type="entry name" value="DIAMINOPIMELATE DECARBOXYLASE"/>
    <property type="match status" value="1"/>
</dbReference>
<evidence type="ECO:0000259" key="9">
    <source>
        <dbReference type="Pfam" id="PF02784"/>
    </source>
</evidence>
<reference evidence="10 11" key="1">
    <citation type="journal article" date="2013" name="Front. Microbiol.">
        <title>The genome of Nitrospina gracilis illuminates the metabolism and evolution of the major marine nitrite oxidizer.</title>
        <authorList>
            <person name="Luecker S."/>
            <person name="Nowka B."/>
            <person name="Rattei T."/>
            <person name="Spieck E."/>
            <person name="and Daims H."/>
        </authorList>
    </citation>
    <scope>NUCLEOTIDE SEQUENCE [LARGE SCALE GENOMIC DNA]</scope>
    <source>
        <strain evidence="10 11">3/211</strain>
    </source>
</reference>
<dbReference type="Pfam" id="PF00278">
    <property type="entry name" value="Orn_DAP_Arg_deC"/>
    <property type="match status" value="1"/>
</dbReference>
<feature type="domain" description="Orn/DAP/Arg decarboxylase 2 N-terminal" evidence="9">
    <location>
        <begin position="34"/>
        <end position="268"/>
    </location>
</feature>
<dbReference type="InterPro" id="IPR022644">
    <property type="entry name" value="De-COase2_N"/>
</dbReference>
<proteinExistence type="inferred from homology"/>
<dbReference type="SUPFAM" id="SSF50621">
    <property type="entry name" value="Alanine racemase C-terminal domain-like"/>
    <property type="match status" value="1"/>
</dbReference>
<comment type="caution">
    <text evidence="10">The sequence shown here is derived from an EMBL/GenBank/DDBJ whole genome shotgun (WGS) entry which is preliminary data.</text>
</comment>
<dbReference type="InterPro" id="IPR029066">
    <property type="entry name" value="PLP-binding_barrel"/>
</dbReference>
<dbReference type="Pfam" id="PF02784">
    <property type="entry name" value="Orn_Arg_deC_N"/>
    <property type="match status" value="1"/>
</dbReference>
<evidence type="ECO:0000256" key="3">
    <source>
        <dbReference type="ARBA" id="ARBA00022898"/>
    </source>
</evidence>
<feature type="compositionally biased region" description="Basic residues" evidence="7">
    <location>
        <begin position="399"/>
        <end position="418"/>
    </location>
</feature>
<evidence type="ECO:0000259" key="8">
    <source>
        <dbReference type="Pfam" id="PF00278"/>
    </source>
</evidence>
<keyword evidence="2" id="KW-0210">Decarboxylase</keyword>
<dbReference type="Gene3D" id="2.40.37.10">
    <property type="entry name" value="Lyase, Ornithine Decarboxylase, Chain A, domain 1"/>
    <property type="match status" value="1"/>
</dbReference>
<dbReference type="Gene3D" id="3.20.20.10">
    <property type="entry name" value="Alanine racemase"/>
    <property type="match status" value="1"/>
</dbReference>
<dbReference type="SUPFAM" id="SSF51419">
    <property type="entry name" value="PLP-binding barrel"/>
    <property type="match status" value="1"/>
</dbReference>
<feature type="modified residue" description="N6-(pyridoxal phosphate)lysine" evidence="5">
    <location>
        <position position="46"/>
    </location>
</feature>
<dbReference type="AlphaFoldDB" id="M1YZA8"/>
<dbReference type="STRING" id="1266370.NITGR_570004"/>
<evidence type="ECO:0000313" key="11">
    <source>
        <dbReference type="Proteomes" id="UP000011704"/>
    </source>
</evidence>
<dbReference type="RefSeq" id="WP_005009370.1">
    <property type="nucleotide sequence ID" value="NZ_HG422173.1"/>
</dbReference>
<dbReference type="EC" id="4.1.1.20" evidence="10"/>
<protein>
    <submittedName>
        <fullName evidence="10">Diaminopimelate decarboxylase</fullName>
        <ecNumber evidence="10">4.1.1.20</ecNumber>
    </submittedName>
</protein>
<accession>M1YZA8</accession>
<dbReference type="Proteomes" id="UP000011704">
    <property type="component" value="Unassembled WGS sequence"/>
</dbReference>
<dbReference type="GO" id="GO:0009089">
    <property type="term" value="P:lysine biosynthetic process via diaminopimelate"/>
    <property type="evidence" value="ECO:0007669"/>
    <property type="project" value="InterPro"/>
</dbReference>
<feature type="active site" description="Proton donor" evidence="5">
    <location>
        <position position="335"/>
    </location>
</feature>
<dbReference type="EMBL" id="CAQJ01000063">
    <property type="protein sequence ID" value="CCQ91055.1"/>
    <property type="molecule type" value="Genomic_DNA"/>
</dbReference>
<dbReference type="HOGENOM" id="CLU_026444_0_2_0"/>
<feature type="domain" description="Orn/DAP/Arg decarboxylase 2 C-terminal" evidence="8">
    <location>
        <begin position="20"/>
        <end position="368"/>
    </location>
</feature>
<dbReference type="GO" id="GO:0008836">
    <property type="term" value="F:diaminopimelate decarboxylase activity"/>
    <property type="evidence" value="ECO:0007669"/>
    <property type="project" value="UniProtKB-EC"/>
</dbReference>
<dbReference type="InterPro" id="IPR022643">
    <property type="entry name" value="De-COase2_C"/>
</dbReference>
<gene>
    <name evidence="10" type="primary">lysA</name>
    <name evidence="10" type="ORF">NITGR_570004</name>
</gene>
<dbReference type="FunCoup" id="M1YZA8">
    <property type="interactions" value="398"/>
</dbReference>
<evidence type="ECO:0000313" key="10">
    <source>
        <dbReference type="EMBL" id="CCQ91055.1"/>
    </source>
</evidence>
<feature type="region of interest" description="Disordered" evidence="7">
    <location>
        <begin position="134"/>
        <end position="153"/>
    </location>
</feature>
<dbReference type="InterPro" id="IPR000183">
    <property type="entry name" value="Orn/DAP/Arg_de-COase"/>
</dbReference>